<keyword evidence="1" id="KW-0732">Signal</keyword>
<comment type="caution">
    <text evidence="2">The sequence shown here is derived from an EMBL/GenBank/DDBJ whole genome shotgun (WGS) entry which is preliminary data.</text>
</comment>
<feature type="signal peptide" evidence="1">
    <location>
        <begin position="1"/>
        <end position="20"/>
    </location>
</feature>
<evidence type="ECO:0000313" key="2">
    <source>
        <dbReference type="EMBL" id="MFC3580951.1"/>
    </source>
</evidence>
<evidence type="ECO:0000256" key="1">
    <source>
        <dbReference type="SAM" id="SignalP"/>
    </source>
</evidence>
<gene>
    <name evidence="2" type="ORF">ACFONA_12315</name>
</gene>
<organism evidence="2 3">
    <name type="scientific">Sphingomonas hylomeconis</name>
    <dbReference type="NCBI Taxonomy" id="1395958"/>
    <lineage>
        <taxon>Bacteria</taxon>
        <taxon>Pseudomonadati</taxon>
        <taxon>Pseudomonadota</taxon>
        <taxon>Alphaproteobacteria</taxon>
        <taxon>Sphingomonadales</taxon>
        <taxon>Sphingomonadaceae</taxon>
        <taxon>Sphingomonas</taxon>
    </lineage>
</organism>
<dbReference type="EMBL" id="JBHRXP010000007">
    <property type="protein sequence ID" value="MFC3580951.1"/>
    <property type="molecule type" value="Genomic_DNA"/>
</dbReference>
<dbReference type="RefSeq" id="WP_261294313.1">
    <property type="nucleotide sequence ID" value="NZ_JANQBK010000005.1"/>
</dbReference>
<feature type="chain" id="PRO_5047499685" evidence="1">
    <location>
        <begin position="21"/>
        <end position="212"/>
    </location>
</feature>
<protein>
    <submittedName>
        <fullName evidence="2">DUF4198 domain-containing protein</fullName>
    </submittedName>
</protein>
<keyword evidence="3" id="KW-1185">Reference proteome</keyword>
<accession>A0ABV7SVN8</accession>
<evidence type="ECO:0000313" key="3">
    <source>
        <dbReference type="Proteomes" id="UP001595713"/>
    </source>
</evidence>
<name>A0ABV7SVN8_9SPHN</name>
<dbReference type="Proteomes" id="UP001595713">
    <property type="component" value="Unassembled WGS sequence"/>
</dbReference>
<dbReference type="SUPFAM" id="SSF49478">
    <property type="entry name" value="Cna protein B-type domain"/>
    <property type="match status" value="1"/>
</dbReference>
<reference evidence="3" key="1">
    <citation type="journal article" date="2019" name="Int. J. Syst. Evol. Microbiol.">
        <title>The Global Catalogue of Microorganisms (GCM) 10K type strain sequencing project: providing services to taxonomists for standard genome sequencing and annotation.</title>
        <authorList>
            <consortium name="The Broad Institute Genomics Platform"/>
            <consortium name="The Broad Institute Genome Sequencing Center for Infectious Disease"/>
            <person name="Wu L."/>
            <person name="Ma J."/>
        </authorList>
    </citation>
    <scope>NUCLEOTIDE SEQUENCE [LARGE SCALE GENOMIC DNA]</scope>
    <source>
        <strain evidence="3">KCTC 42739</strain>
    </source>
</reference>
<sequence>MKMTTLWAALATVVAMPATAHEVWIERDASGPARIYLGEPGDVVPAAGDPEFHHLQKPQLVGVEGPAAPLVRRANHIAVAVAGRGDIRVRDDAVFAPWKSGEAWQGAIYYARAGRTEPSHALDLELVPVAAGSDRVTLLFRGQPLPGAKLTVITPDRWQKAFVTDATGRIDLPQQGRGRYIVGATHTEDKPATLGGQAVASVMHVSTLSFVR</sequence>
<proteinExistence type="predicted"/>